<dbReference type="PRINTS" id="PR00092">
    <property type="entry name" value="TYROSINASE"/>
</dbReference>
<dbReference type="InterPro" id="IPR002227">
    <property type="entry name" value="Tyrosinase_Cu-bd"/>
</dbReference>
<gene>
    <name evidence="3" type="ORF">P170DRAFT_316692</name>
</gene>
<dbReference type="SUPFAM" id="SSF48056">
    <property type="entry name" value="Di-copper centre-containing domain"/>
    <property type="match status" value="1"/>
</dbReference>
<dbReference type="GeneID" id="36550986"/>
<dbReference type="Pfam" id="PF00264">
    <property type="entry name" value="Tyrosinase"/>
    <property type="match status" value="1"/>
</dbReference>
<evidence type="ECO:0000313" key="4">
    <source>
        <dbReference type="Proteomes" id="UP000234275"/>
    </source>
</evidence>
<dbReference type="AlphaFoldDB" id="A0A2I2FU62"/>
<dbReference type="PANTHER" id="PTHR11474">
    <property type="entry name" value="TYROSINASE FAMILY MEMBER"/>
    <property type="match status" value="1"/>
</dbReference>
<accession>A0A2I2FU62</accession>
<dbReference type="PANTHER" id="PTHR11474:SF127">
    <property type="entry name" value="TYROSINASE COPPER-BINDING DOMAIN-CONTAINING PROTEIN"/>
    <property type="match status" value="1"/>
</dbReference>
<comment type="caution">
    <text evidence="3">The sequence shown here is derived from an EMBL/GenBank/DDBJ whole genome shotgun (WGS) entry which is preliminary data.</text>
</comment>
<feature type="domain" description="Tyrosinase copper-binding" evidence="2">
    <location>
        <begin position="41"/>
        <end position="58"/>
    </location>
</feature>
<organism evidence="3 4">
    <name type="scientific">Aspergillus steynii IBT 23096</name>
    <dbReference type="NCBI Taxonomy" id="1392250"/>
    <lineage>
        <taxon>Eukaryota</taxon>
        <taxon>Fungi</taxon>
        <taxon>Dikarya</taxon>
        <taxon>Ascomycota</taxon>
        <taxon>Pezizomycotina</taxon>
        <taxon>Eurotiomycetes</taxon>
        <taxon>Eurotiomycetidae</taxon>
        <taxon>Eurotiales</taxon>
        <taxon>Aspergillaceae</taxon>
        <taxon>Aspergillus</taxon>
        <taxon>Aspergillus subgen. Circumdati</taxon>
    </lineage>
</organism>
<dbReference type="GO" id="GO:0046872">
    <property type="term" value="F:metal ion binding"/>
    <property type="evidence" value="ECO:0007669"/>
    <property type="project" value="UniProtKB-KW"/>
</dbReference>
<feature type="non-terminal residue" evidence="3">
    <location>
        <position position="255"/>
    </location>
</feature>
<protein>
    <submittedName>
        <fullName evidence="3">Di-copper centre-containing protein</fullName>
    </submittedName>
</protein>
<proteinExistence type="predicted"/>
<dbReference type="VEuPathDB" id="FungiDB:P170DRAFT_316692"/>
<dbReference type="OrthoDB" id="6132182at2759"/>
<keyword evidence="4" id="KW-1185">Reference proteome</keyword>
<dbReference type="EMBL" id="MSFO01000009">
    <property type="protein sequence ID" value="PLB44172.1"/>
    <property type="molecule type" value="Genomic_DNA"/>
</dbReference>
<dbReference type="RefSeq" id="XP_024699474.1">
    <property type="nucleotide sequence ID" value="XM_024843286.1"/>
</dbReference>
<evidence type="ECO:0000259" key="2">
    <source>
        <dbReference type="PROSITE" id="PS00497"/>
    </source>
</evidence>
<dbReference type="InterPro" id="IPR008922">
    <property type="entry name" value="Di-copper_centre_dom_sf"/>
</dbReference>
<dbReference type="STRING" id="1392250.A0A2I2FU62"/>
<dbReference type="GO" id="GO:0016491">
    <property type="term" value="F:oxidoreductase activity"/>
    <property type="evidence" value="ECO:0007669"/>
    <property type="project" value="InterPro"/>
</dbReference>
<dbReference type="Gene3D" id="1.10.1280.10">
    <property type="entry name" value="Di-copper center containing domain from catechol oxidase"/>
    <property type="match status" value="1"/>
</dbReference>
<sequence>QKRAYITAAHGLTTHLSPRNPNITVHDEFSYLHSRIGNYSHNGPQFLPWHRYFLHAYENALKQYSNYTGPLPYWDWSLDYRNLTGSPVWNIDDGFGPSGSSSPSVGTGGCVDQGPFANWAPAYYDGVYHPHCLSRGFLDAATVARVGNLTVRPDALKRVIRKKQEYFDFLMAVETMSHLTIPYVVQGDFVKVTAPNDPRLWEYGGMRNINSTYEDAAVDDVMQFGDFLGPEGVVTVMDVMDTERGFLCYTYDSTV</sequence>
<dbReference type="PROSITE" id="PS00497">
    <property type="entry name" value="TYROSINASE_1"/>
    <property type="match status" value="1"/>
</dbReference>
<evidence type="ECO:0000256" key="1">
    <source>
        <dbReference type="ARBA" id="ARBA00022723"/>
    </source>
</evidence>
<reference evidence="3 4" key="1">
    <citation type="submission" date="2016-12" db="EMBL/GenBank/DDBJ databases">
        <title>The genomes of Aspergillus section Nigri reveals drivers in fungal speciation.</title>
        <authorList>
            <consortium name="DOE Joint Genome Institute"/>
            <person name="Vesth T.C."/>
            <person name="Nybo J."/>
            <person name="Theobald S."/>
            <person name="Brandl J."/>
            <person name="Frisvad J.C."/>
            <person name="Nielsen K.F."/>
            <person name="Lyhne E.K."/>
            <person name="Kogle M.E."/>
            <person name="Kuo A."/>
            <person name="Riley R."/>
            <person name="Clum A."/>
            <person name="Nolan M."/>
            <person name="Lipzen A."/>
            <person name="Salamov A."/>
            <person name="Henrissat B."/>
            <person name="Wiebenga A."/>
            <person name="De Vries R.P."/>
            <person name="Grigoriev I.V."/>
            <person name="Mortensen U.H."/>
            <person name="Andersen M.R."/>
            <person name="Baker S.E."/>
        </authorList>
    </citation>
    <scope>NUCLEOTIDE SEQUENCE [LARGE SCALE GENOMIC DNA]</scope>
    <source>
        <strain evidence="3 4">IBT 23096</strain>
    </source>
</reference>
<dbReference type="InterPro" id="IPR050316">
    <property type="entry name" value="Tyrosinase/Hemocyanin"/>
</dbReference>
<evidence type="ECO:0000313" key="3">
    <source>
        <dbReference type="EMBL" id="PLB44172.1"/>
    </source>
</evidence>
<dbReference type="Proteomes" id="UP000234275">
    <property type="component" value="Unassembled WGS sequence"/>
</dbReference>
<keyword evidence="1" id="KW-0479">Metal-binding</keyword>
<name>A0A2I2FU62_9EURO</name>
<feature type="non-terminal residue" evidence="3">
    <location>
        <position position="1"/>
    </location>
</feature>